<dbReference type="PANTHER" id="PTHR22752:SF10">
    <property type="entry name" value="G-PROTEIN COUPLED RECEPTOR 161"/>
    <property type="match status" value="1"/>
</dbReference>
<keyword evidence="12" id="KW-0675">Receptor</keyword>
<feature type="transmembrane region" description="Helical" evidence="16">
    <location>
        <begin position="151"/>
        <end position="172"/>
    </location>
</feature>
<dbReference type="EMBL" id="JABSTR010000008">
    <property type="protein sequence ID" value="KAH9377229.1"/>
    <property type="molecule type" value="Genomic_DNA"/>
</dbReference>
<evidence type="ECO:0000256" key="1">
    <source>
        <dbReference type="ARBA" id="ARBA00004309"/>
    </source>
</evidence>
<dbReference type="InterPro" id="IPR000276">
    <property type="entry name" value="GPCR_Rhodpsn"/>
</dbReference>
<evidence type="ECO:0000256" key="6">
    <source>
        <dbReference type="ARBA" id="ARBA00022692"/>
    </source>
</evidence>
<dbReference type="OrthoDB" id="5980076at2759"/>
<evidence type="ECO:0000256" key="14">
    <source>
        <dbReference type="ARBA" id="ARBA00023224"/>
    </source>
</evidence>
<evidence type="ECO:0000256" key="5">
    <source>
        <dbReference type="ARBA" id="ARBA00022475"/>
    </source>
</evidence>
<comment type="subcellular location">
    <subcellularLocation>
        <location evidence="2">Cell membrane</location>
        <topology evidence="2">Multi-pass membrane protein</topology>
    </subcellularLocation>
    <subcellularLocation>
        <location evidence="1">Cell projection</location>
        <location evidence="1">Cilium membrane</location>
    </subcellularLocation>
</comment>
<evidence type="ECO:0000313" key="19">
    <source>
        <dbReference type="Proteomes" id="UP000821853"/>
    </source>
</evidence>
<feature type="transmembrane region" description="Helical" evidence="16">
    <location>
        <begin position="78"/>
        <end position="102"/>
    </location>
</feature>
<dbReference type="Gene3D" id="1.20.1070.10">
    <property type="entry name" value="Rhodopsin 7-helix transmembrane proteins"/>
    <property type="match status" value="1"/>
</dbReference>
<accession>A0A9J6GNP5</accession>
<evidence type="ECO:0000256" key="13">
    <source>
        <dbReference type="ARBA" id="ARBA00023180"/>
    </source>
</evidence>
<dbReference type="GO" id="GO:0060170">
    <property type="term" value="C:ciliary membrane"/>
    <property type="evidence" value="ECO:0007669"/>
    <property type="project" value="UniProtKB-SubCell"/>
</dbReference>
<evidence type="ECO:0000256" key="10">
    <source>
        <dbReference type="ARBA" id="ARBA00023136"/>
    </source>
</evidence>
<feature type="transmembrane region" description="Helical" evidence="16">
    <location>
        <begin position="239"/>
        <end position="262"/>
    </location>
</feature>
<dbReference type="PRINTS" id="PR00237">
    <property type="entry name" value="GPCRRHODOPSN"/>
</dbReference>
<name>A0A9J6GNP5_HAELO</name>
<reference evidence="18 19" key="1">
    <citation type="journal article" date="2020" name="Cell">
        <title>Large-Scale Comparative Analyses of Tick Genomes Elucidate Their Genetic Diversity and Vector Capacities.</title>
        <authorList>
            <consortium name="Tick Genome and Microbiome Consortium (TIGMIC)"/>
            <person name="Jia N."/>
            <person name="Wang J."/>
            <person name="Shi W."/>
            <person name="Du L."/>
            <person name="Sun Y."/>
            <person name="Zhan W."/>
            <person name="Jiang J.F."/>
            <person name="Wang Q."/>
            <person name="Zhang B."/>
            <person name="Ji P."/>
            <person name="Bell-Sakyi L."/>
            <person name="Cui X.M."/>
            <person name="Yuan T.T."/>
            <person name="Jiang B.G."/>
            <person name="Yang W.F."/>
            <person name="Lam T.T."/>
            <person name="Chang Q.C."/>
            <person name="Ding S.J."/>
            <person name="Wang X.J."/>
            <person name="Zhu J.G."/>
            <person name="Ruan X.D."/>
            <person name="Zhao L."/>
            <person name="Wei J.T."/>
            <person name="Ye R.Z."/>
            <person name="Que T.C."/>
            <person name="Du C.H."/>
            <person name="Zhou Y.H."/>
            <person name="Cheng J.X."/>
            <person name="Dai P.F."/>
            <person name="Guo W.B."/>
            <person name="Han X.H."/>
            <person name="Huang E.J."/>
            <person name="Li L.F."/>
            <person name="Wei W."/>
            <person name="Gao Y.C."/>
            <person name="Liu J.Z."/>
            <person name="Shao H.Z."/>
            <person name="Wang X."/>
            <person name="Wang C.C."/>
            <person name="Yang T.C."/>
            <person name="Huo Q.B."/>
            <person name="Li W."/>
            <person name="Chen H.Y."/>
            <person name="Chen S.E."/>
            <person name="Zhou L.G."/>
            <person name="Ni X.B."/>
            <person name="Tian J.H."/>
            <person name="Sheng Y."/>
            <person name="Liu T."/>
            <person name="Pan Y.S."/>
            <person name="Xia L.Y."/>
            <person name="Li J."/>
            <person name="Zhao F."/>
            <person name="Cao W.C."/>
        </authorList>
    </citation>
    <scope>NUCLEOTIDE SEQUENCE [LARGE SCALE GENOMIC DNA]</scope>
    <source>
        <strain evidence="18">HaeL-2018</strain>
    </source>
</reference>
<evidence type="ECO:0000256" key="16">
    <source>
        <dbReference type="SAM" id="Phobius"/>
    </source>
</evidence>
<protein>
    <recommendedName>
        <fullName evidence="17">G-protein coupled receptors family 1 profile domain-containing protein</fullName>
    </recommendedName>
</protein>
<keyword evidence="13" id="KW-0325">Glycoprotein</keyword>
<keyword evidence="4" id="KW-0217">Developmental protein</keyword>
<dbReference type="Proteomes" id="UP000821853">
    <property type="component" value="Unassembled WGS sequence"/>
</dbReference>
<dbReference type="CDD" id="cd00637">
    <property type="entry name" value="7tm_classA_rhodopsin-like"/>
    <property type="match status" value="1"/>
</dbReference>
<evidence type="ECO:0000256" key="2">
    <source>
        <dbReference type="ARBA" id="ARBA00004651"/>
    </source>
</evidence>
<gene>
    <name evidence="18" type="ORF">HPB48_000587</name>
</gene>
<proteinExistence type="inferred from homology"/>
<dbReference type="PROSITE" id="PS50262">
    <property type="entry name" value="G_PROTEIN_RECEP_F1_2"/>
    <property type="match status" value="1"/>
</dbReference>
<evidence type="ECO:0000259" key="17">
    <source>
        <dbReference type="PROSITE" id="PS50262"/>
    </source>
</evidence>
<keyword evidence="9" id="KW-0969">Cilium</keyword>
<keyword evidence="10 16" id="KW-0472">Membrane</keyword>
<organism evidence="18 19">
    <name type="scientific">Haemaphysalis longicornis</name>
    <name type="common">Bush tick</name>
    <dbReference type="NCBI Taxonomy" id="44386"/>
    <lineage>
        <taxon>Eukaryota</taxon>
        <taxon>Metazoa</taxon>
        <taxon>Ecdysozoa</taxon>
        <taxon>Arthropoda</taxon>
        <taxon>Chelicerata</taxon>
        <taxon>Arachnida</taxon>
        <taxon>Acari</taxon>
        <taxon>Parasitiformes</taxon>
        <taxon>Ixodida</taxon>
        <taxon>Ixodoidea</taxon>
        <taxon>Ixodidae</taxon>
        <taxon>Haemaphysalinae</taxon>
        <taxon>Haemaphysalis</taxon>
    </lineage>
</organism>
<sequence length="406" mass="45341">MAFPAGQDLRVAIQQDSSLSAYFGARNYAGSFPNSVHMNDLWGALRFVRYRNTAATSAFVGSSDDVQLSSFQYIALQAHYLLLLVIMVPSVAVNGLVFVLPYQRVSVRMTSNKFVLNMAVVHLLQTFLVLPFVFVSAMLRRWIFGDMCCKIHGSLTIFLAVANVFSILLIAIDRNCAVNSPLRYAMTIKKRRYSGLIASTWVVALLLSLPPLLDLCDVRYQDSWVTCTVTWYDSSLFTVAYSSVLCVIGFLVPFIWVAWIYASLYRAARRNSARARLNSVNATSSAEISSPSSTGYQGGGHPAFHFPRRMTWSRRSPSLVQASALFGDEWKAVRTSVLVVVSFTACFFPFFFMTLLELHARISNTAFRMLPAIANATSLLFHANQPVPVRTKEQGYAQARSQDVLY</sequence>
<evidence type="ECO:0000256" key="7">
    <source>
        <dbReference type="ARBA" id="ARBA00022989"/>
    </source>
</evidence>
<evidence type="ECO:0000256" key="15">
    <source>
        <dbReference type="ARBA" id="ARBA00023273"/>
    </source>
</evidence>
<dbReference type="VEuPathDB" id="VectorBase:HLOH_040793"/>
<keyword evidence="15" id="KW-0966">Cell projection</keyword>
<evidence type="ECO:0000313" key="18">
    <source>
        <dbReference type="EMBL" id="KAH9377229.1"/>
    </source>
</evidence>
<comment type="caution">
    <text evidence="18">The sequence shown here is derived from an EMBL/GenBank/DDBJ whole genome shotgun (WGS) entry which is preliminary data.</text>
</comment>
<dbReference type="SUPFAM" id="SSF81321">
    <property type="entry name" value="Family A G protein-coupled receptor-like"/>
    <property type="match status" value="1"/>
</dbReference>
<dbReference type="PANTHER" id="PTHR22752">
    <property type="entry name" value="G PROTEIN-COUPLED RECEPTOR"/>
    <property type="match status" value="1"/>
</dbReference>
<dbReference type="GO" id="GO:0004930">
    <property type="term" value="F:G protein-coupled receptor activity"/>
    <property type="evidence" value="ECO:0007669"/>
    <property type="project" value="UniProtKB-KW"/>
</dbReference>
<keyword evidence="14" id="KW-0807">Transducer</keyword>
<keyword evidence="8" id="KW-0297">G-protein coupled receptor</keyword>
<dbReference type="OMA" id="SNTAFRM"/>
<keyword evidence="11" id="KW-1015">Disulfide bond</keyword>
<evidence type="ECO:0000256" key="11">
    <source>
        <dbReference type="ARBA" id="ARBA00023157"/>
    </source>
</evidence>
<dbReference type="InterPro" id="IPR017452">
    <property type="entry name" value="GPCR_Rhodpsn_7TM"/>
</dbReference>
<evidence type="ECO:0000256" key="8">
    <source>
        <dbReference type="ARBA" id="ARBA00023040"/>
    </source>
</evidence>
<dbReference type="Pfam" id="PF00001">
    <property type="entry name" value="7tm_1"/>
    <property type="match status" value="1"/>
</dbReference>
<keyword evidence="6 16" id="KW-0812">Transmembrane</keyword>
<keyword evidence="5" id="KW-1003">Cell membrane</keyword>
<comment type="similarity">
    <text evidence="3">Belongs to the G-protein coupled receptor 1 family.</text>
</comment>
<keyword evidence="19" id="KW-1185">Reference proteome</keyword>
<feature type="transmembrane region" description="Helical" evidence="16">
    <location>
        <begin position="337"/>
        <end position="356"/>
    </location>
</feature>
<feature type="transmembrane region" description="Helical" evidence="16">
    <location>
        <begin position="193"/>
        <end position="213"/>
    </location>
</feature>
<feature type="domain" description="G-protein coupled receptors family 1 profile" evidence="17">
    <location>
        <begin position="93"/>
        <end position="389"/>
    </location>
</feature>
<evidence type="ECO:0000256" key="3">
    <source>
        <dbReference type="ARBA" id="ARBA00010663"/>
    </source>
</evidence>
<feature type="transmembrane region" description="Helical" evidence="16">
    <location>
        <begin position="114"/>
        <end position="139"/>
    </location>
</feature>
<dbReference type="AlphaFoldDB" id="A0A9J6GNP5"/>
<evidence type="ECO:0000256" key="12">
    <source>
        <dbReference type="ARBA" id="ARBA00023170"/>
    </source>
</evidence>
<keyword evidence="7 16" id="KW-1133">Transmembrane helix</keyword>
<evidence type="ECO:0000256" key="9">
    <source>
        <dbReference type="ARBA" id="ARBA00023069"/>
    </source>
</evidence>
<evidence type="ECO:0000256" key="4">
    <source>
        <dbReference type="ARBA" id="ARBA00022473"/>
    </source>
</evidence>